<dbReference type="Proteomes" id="UP000188320">
    <property type="component" value="Unassembled WGS sequence"/>
</dbReference>
<gene>
    <name evidence="2" type="ORF">AX774_g2617</name>
</gene>
<feature type="region of interest" description="Disordered" evidence="1">
    <location>
        <begin position="98"/>
        <end position="118"/>
    </location>
</feature>
<dbReference type="EMBL" id="LSSK01000296">
    <property type="protein sequence ID" value="OMH83862.1"/>
    <property type="molecule type" value="Genomic_DNA"/>
</dbReference>
<comment type="caution">
    <text evidence="2">The sequence shown here is derived from an EMBL/GenBank/DDBJ whole genome shotgun (WGS) entry which is preliminary data.</text>
</comment>
<evidence type="ECO:0000313" key="3">
    <source>
        <dbReference type="Proteomes" id="UP000188320"/>
    </source>
</evidence>
<proteinExistence type="predicted"/>
<evidence type="ECO:0000256" key="1">
    <source>
        <dbReference type="SAM" id="MobiDB-lite"/>
    </source>
</evidence>
<name>A0A1R1PSK2_ZANCU</name>
<feature type="region of interest" description="Disordered" evidence="1">
    <location>
        <begin position="158"/>
        <end position="177"/>
    </location>
</feature>
<keyword evidence="3" id="KW-1185">Reference proteome</keyword>
<protein>
    <submittedName>
        <fullName evidence="2">Uncharacterized protein</fullName>
    </submittedName>
</protein>
<accession>A0A1R1PSK2</accession>
<sequence length="195" mass="21946">MDVKQISKGVYNNVHPIIFWFPPPTKLQDYNRVCISNLDGLARDMTELQHRLPIVLEFLEKTVNSAQNVSNFWEAVEKWCQGLLKQLGESQGVILTQHSRSFEGNGPSNNRSSQEKIKRHTSFRNSFISVLTTIKDDIVGSMKTPEIQDAKMSQNTILYGSSSKNPVGPASPTEHKQSSALFSSLNFYGNKTLSR</sequence>
<dbReference type="AlphaFoldDB" id="A0A1R1PSK2"/>
<organism evidence="2 3">
    <name type="scientific">Zancudomyces culisetae</name>
    <name type="common">Gut fungus</name>
    <name type="synonym">Smittium culisetae</name>
    <dbReference type="NCBI Taxonomy" id="1213189"/>
    <lineage>
        <taxon>Eukaryota</taxon>
        <taxon>Fungi</taxon>
        <taxon>Fungi incertae sedis</taxon>
        <taxon>Zoopagomycota</taxon>
        <taxon>Kickxellomycotina</taxon>
        <taxon>Harpellomycetes</taxon>
        <taxon>Harpellales</taxon>
        <taxon>Legeriomycetaceae</taxon>
        <taxon>Zancudomyces</taxon>
    </lineage>
</organism>
<evidence type="ECO:0000313" key="2">
    <source>
        <dbReference type="EMBL" id="OMH83862.1"/>
    </source>
</evidence>
<reference evidence="3" key="1">
    <citation type="submission" date="2017-01" db="EMBL/GenBank/DDBJ databases">
        <authorList>
            <person name="Wang Y."/>
            <person name="White M."/>
            <person name="Kvist S."/>
            <person name="Moncalvo J.-M."/>
        </authorList>
    </citation>
    <scope>NUCLEOTIDE SEQUENCE [LARGE SCALE GENOMIC DNA]</scope>
    <source>
        <strain evidence="3">COL-18-3</strain>
    </source>
</reference>